<dbReference type="RefSeq" id="WP_213002402.1">
    <property type="nucleotide sequence ID" value="NZ_BAAATW010000018.1"/>
</dbReference>
<evidence type="ECO:0000313" key="6">
    <source>
        <dbReference type="EMBL" id="GIM82158.1"/>
    </source>
</evidence>
<dbReference type="GO" id="GO:0046306">
    <property type="term" value="P:alkanesulfonate catabolic process"/>
    <property type="evidence" value="ECO:0007669"/>
    <property type="project" value="TreeGrafter"/>
</dbReference>
<keyword evidence="2" id="KW-0288">FMN</keyword>
<accession>A0A919VZL6</accession>
<comment type="caution">
    <text evidence="6">The sequence shown here is derived from an EMBL/GenBank/DDBJ whole genome shotgun (WGS) entry which is preliminary data.</text>
</comment>
<keyword evidence="1" id="KW-0285">Flavoprotein</keyword>
<proteinExistence type="predicted"/>
<protein>
    <submittedName>
        <fullName evidence="6">Luciferase-like protein</fullName>
    </submittedName>
</protein>
<keyword evidence="7" id="KW-1185">Reference proteome</keyword>
<evidence type="ECO:0000256" key="1">
    <source>
        <dbReference type="ARBA" id="ARBA00022630"/>
    </source>
</evidence>
<evidence type="ECO:0000259" key="5">
    <source>
        <dbReference type="Pfam" id="PF00296"/>
    </source>
</evidence>
<dbReference type="Gene3D" id="3.20.20.30">
    <property type="entry name" value="Luciferase-like domain"/>
    <property type="match status" value="1"/>
</dbReference>
<dbReference type="Pfam" id="PF00296">
    <property type="entry name" value="Bac_luciferase"/>
    <property type="match status" value="1"/>
</dbReference>
<keyword evidence="4" id="KW-0503">Monooxygenase</keyword>
<dbReference type="InterPro" id="IPR050172">
    <property type="entry name" value="SsuD_RutA_monooxygenase"/>
</dbReference>
<dbReference type="Proteomes" id="UP000680865">
    <property type="component" value="Unassembled WGS sequence"/>
</dbReference>
<dbReference type="EMBL" id="BOQP01000050">
    <property type="protein sequence ID" value="GIM82158.1"/>
    <property type="molecule type" value="Genomic_DNA"/>
</dbReference>
<evidence type="ECO:0000256" key="2">
    <source>
        <dbReference type="ARBA" id="ARBA00022643"/>
    </source>
</evidence>
<evidence type="ECO:0000256" key="4">
    <source>
        <dbReference type="ARBA" id="ARBA00023033"/>
    </source>
</evidence>
<dbReference type="InterPro" id="IPR036661">
    <property type="entry name" value="Luciferase-like_sf"/>
</dbReference>
<dbReference type="SUPFAM" id="SSF51679">
    <property type="entry name" value="Bacterial luciferase-like"/>
    <property type="match status" value="1"/>
</dbReference>
<gene>
    <name evidence="6" type="ORF">Aco04nite_80180</name>
</gene>
<dbReference type="GO" id="GO:0008726">
    <property type="term" value="F:alkanesulfonate monooxygenase activity"/>
    <property type="evidence" value="ECO:0007669"/>
    <property type="project" value="TreeGrafter"/>
</dbReference>
<feature type="domain" description="Luciferase-like" evidence="5">
    <location>
        <begin position="14"/>
        <end position="177"/>
    </location>
</feature>
<evidence type="ECO:0000313" key="7">
    <source>
        <dbReference type="Proteomes" id="UP000680865"/>
    </source>
</evidence>
<keyword evidence="3" id="KW-0560">Oxidoreductase</keyword>
<dbReference type="PANTHER" id="PTHR42847:SF4">
    <property type="entry name" value="ALKANESULFONATE MONOOXYGENASE-RELATED"/>
    <property type="match status" value="1"/>
</dbReference>
<reference evidence="6" key="1">
    <citation type="submission" date="2021-03" db="EMBL/GenBank/DDBJ databases">
        <title>Whole genome shotgun sequence of Actinoplanes consettensis NBRC 14913.</title>
        <authorList>
            <person name="Komaki H."/>
            <person name="Tamura T."/>
        </authorList>
    </citation>
    <scope>NUCLEOTIDE SEQUENCE</scope>
    <source>
        <strain evidence="6">NBRC 14913</strain>
    </source>
</reference>
<dbReference type="PANTHER" id="PTHR42847">
    <property type="entry name" value="ALKANESULFONATE MONOOXYGENASE"/>
    <property type="match status" value="1"/>
</dbReference>
<organism evidence="6 7">
    <name type="scientific">Winogradskya consettensis</name>
    <dbReference type="NCBI Taxonomy" id="113560"/>
    <lineage>
        <taxon>Bacteria</taxon>
        <taxon>Bacillati</taxon>
        <taxon>Actinomycetota</taxon>
        <taxon>Actinomycetes</taxon>
        <taxon>Micromonosporales</taxon>
        <taxon>Micromonosporaceae</taxon>
        <taxon>Winogradskya</taxon>
    </lineage>
</organism>
<evidence type="ECO:0000256" key="3">
    <source>
        <dbReference type="ARBA" id="ARBA00023002"/>
    </source>
</evidence>
<dbReference type="InterPro" id="IPR011251">
    <property type="entry name" value="Luciferase-like_dom"/>
</dbReference>
<sequence length="283" mass="31628">MRYAINLPVIGEYADPRVLVELAQDAERAGWDAVFVWDSLVFDVRTQPPVTDPWIVLAAIAATTERVRIGTMVAQLARRRPWKVAREVVALDHLSGGRMILGAGLGFSGEAEFEQFGEDGDARVRAGKLDECLSIVRGLCTGEPFAFTGEHYNVRETTFLPRPVQDHIPVWIAGYWPNKRPFRRAARWDGAAPVEMDLRDDGFSILPSSPQSARTMIDYISRHRTSDGPYDVIVSRALPRERTELVSAYESAGVTWILRDMLPWETPLEEAVRIVRAGPLGEG</sequence>
<name>A0A919VZL6_9ACTN</name>
<dbReference type="AlphaFoldDB" id="A0A919VZL6"/>